<feature type="transmembrane region" description="Helical" evidence="1">
    <location>
        <begin position="20"/>
        <end position="39"/>
    </location>
</feature>
<dbReference type="InterPro" id="IPR020846">
    <property type="entry name" value="MFS_dom"/>
</dbReference>
<gene>
    <name evidence="3" type="ORF">UFOPK4284_00702</name>
</gene>
<dbReference type="GO" id="GO:0022857">
    <property type="term" value="F:transmembrane transporter activity"/>
    <property type="evidence" value="ECO:0007669"/>
    <property type="project" value="InterPro"/>
</dbReference>
<feature type="transmembrane region" description="Helical" evidence="1">
    <location>
        <begin position="317"/>
        <end position="340"/>
    </location>
</feature>
<feature type="transmembrane region" description="Helical" evidence="1">
    <location>
        <begin position="361"/>
        <end position="392"/>
    </location>
</feature>
<feature type="transmembrane region" description="Helical" evidence="1">
    <location>
        <begin position="75"/>
        <end position="94"/>
    </location>
</feature>
<sequence>MPNTQLQQRVVRTLASAQVLNGIGVAGTVAAGSLLVSSITDSETLAGLAQTSAVLGAAALALPLARLTARGGRRLALSVGYGCGVIGSIFAIIGGAHRSLFFMLLGTFLVGAASAAGYQARFAAIDLATNETRAKQLSFVVWGSTIGAVAGPNLMDPSGNLAELFNLPRLVGPYLVSATTLFLATLVIFIFLRPDPYLLAEKQASVEQHKGSTKAALTHIRSNPKALFAISAIAIGHVAMVSVMVMTPIHMKHVDVSLRIIGFVISVHVLGMYAFSPIIGSLSDRLGRVRVIQIGLVILLASTIVAGSAAADNAIQLGVGLFLLGLGWSCTLIAGSAFLSESVSIQMRPASQGASDLVMNLAGAGGGAVAGLIIGTLSYGWLCLFATVPVLLLGVQSMRVSRDAD</sequence>
<keyword evidence="1" id="KW-0812">Transmembrane</keyword>
<dbReference type="PANTHER" id="PTHR23534:SF1">
    <property type="entry name" value="MAJOR FACILITATOR SUPERFAMILY PROTEIN"/>
    <property type="match status" value="1"/>
</dbReference>
<dbReference type="AlphaFoldDB" id="A0A6J7T5D2"/>
<feature type="transmembrane region" description="Helical" evidence="1">
    <location>
        <begin position="174"/>
        <end position="192"/>
    </location>
</feature>
<organism evidence="3">
    <name type="scientific">freshwater metagenome</name>
    <dbReference type="NCBI Taxonomy" id="449393"/>
    <lineage>
        <taxon>unclassified sequences</taxon>
        <taxon>metagenomes</taxon>
        <taxon>ecological metagenomes</taxon>
    </lineage>
</organism>
<proteinExistence type="predicted"/>
<dbReference type="Gene3D" id="1.20.1250.20">
    <property type="entry name" value="MFS general substrate transporter like domains"/>
    <property type="match status" value="2"/>
</dbReference>
<dbReference type="Pfam" id="PF07690">
    <property type="entry name" value="MFS_1"/>
    <property type="match status" value="1"/>
</dbReference>
<dbReference type="PANTHER" id="PTHR23534">
    <property type="entry name" value="MFS PERMEASE"/>
    <property type="match status" value="1"/>
</dbReference>
<protein>
    <submittedName>
        <fullName evidence="3">Unannotated protein</fullName>
    </submittedName>
</protein>
<keyword evidence="1" id="KW-0472">Membrane</keyword>
<feature type="transmembrane region" description="Helical" evidence="1">
    <location>
        <begin position="226"/>
        <end position="246"/>
    </location>
</feature>
<feature type="domain" description="Major facilitator superfamily (MFS) profile" evidence="2">
    <location>
        <begin position="10"/>
        <end position="404"/>
    </location>
</feature>
<feature type="transmembrane region" description="Helical" evidence="1">
    <location>
        <begin position="45"/>
        <end position="63"/>
    </location>
</feature>
<reference evidence="3" key="1">
    <citation type="submission" date="2020-05" db="EMBL/GenBank/DDBJ databases">
        <authorList>
            <person name="Chiriac C."/>
            <person name="Salcher M."/>
            <person name="Ghai R."/>
            <person name="Kavagutti S V."/>
        </authorList>
    </citation>
    <scope>NUCLEOTIDE SEQUENCE</scope>
</reference>
<feature type="transmembrane region" description="Helical" evidence="1">
    <location>
        <begin position="100"/>
        <end position="124"/>
    </location>
</feature>
<keyword evidence="1" id="KW-1133">Transmembrane helix</keyword>
<evidence type="ECO:0000313" key="3">
    <source>
        <dbReference type="EMBL" id="CAB5048944.1"/>
    </source>
</evidence>
<feature type="transmembrane region" description="Helical" evidence="1">
    <location>
        <begin position="258"/>
        <end position="279"/>
    </location>
</feature>
<dbReference type="EMBL" id="CAFBQE010000039">
    <property type="protein sequence ID" value="CAB5048944.1"/>
    <property type="molecule type" value="Genomic_DNA"/>
</dbReference>
<evidence type="ECO:0000259" key="2">
    <source>
        <dbReference type="PROSITE" id="PS50850"/>
    </source>
</evidence>
<dbReference type="PROSITE" id="PS50850">
    <property type="entry name" value="MFS"/>
    <property type="match status" value="1"/>
</dbReference>
<dbReference type="InterPro" id="IPR011701">
    <property type="entry name" value="MFS"/>
</dbReference>
<accession>A0A6J7T5D2</accession>
<evidence type="ECO:0000256" key="1">
    <source>
        <dbReference type="SAM" id="Phobius"/>
    </source>
</evidence>
<dbReference type="SUPFAM" id="SSF103473">
    <property type="entry name" value="MFS general substrate transporter"/>
    <property type="match status" value="1"/>
</dbReference>
<name>A0A6J7T5D2_9ZZZZ</name>
<feature type="transmembrane region" description="Helical" evidence="1">
    <location>
        <begin position="136"/>
        <end position="154"/>
    </location>
</feature>
<feature type="transmembrane region" description="Helical" evidence="1">
    <location>
        <begin position="291"/>
        <end position="311"/>
    </location>
</feature>
<dbReference type="InterPro" id="IPR036259">
    <property type="entry name" value="MFS_trans_sf"/>
</dbReference>